<protein>
    <submittedName>
        <fullName evidence="1">Uncharacterized protein</fullName>
    </submittedName>
</protein>
<dbReference type="InterPro" id="IPR013785">
    <property type="entry name" value="Aldolase_TIM"/>
</dbReference>
<keyword evidence="2" id="KW-1185">Reference proteome</keyword>
<reference evidence="1 2" key="1">
    <citation type="submission" date="2016-10" db="EMBL/GenBank/DDBJ databases">
        <authorList>
            <person name="de Groot N.N."/>
        </authorList>
    </citation>
    <scope>NUCLEOTIDE SEQUENCE [LARGE SCALE GENOMIC DNA]</scope>
    <source>
        <strain evidence="1 2">HLD2</strain>
    </source>
</reference>
<sequence>MNGYQWAVWKETLGLESGEVCGERRFLFDAGEPDSELTGCCVVSPRADARRIDALLVAGAEQVLLGESALYDSALFTEAIARHGGERIGVWLPVHRAKSSWALDTTSNADFNVVAVSNPVPRWLVLQADRTPTDVDAQWWAGQMIAAGCGTLLVSVEAPEDDDLLACAEMAEIAGERFWLDSGSDAVEELRFWTRYGQARRLVLPAGCDVDGTTSALEERLSRDEGVTCSG</sequence>
<name>A0A1G5PZS5_9GAMM</name>
<dbReference type="EMBL" id="FMWD01000003">
    <property type="protein sequence ID" value="SCZ54569.1"/>
    <property type="molecule type" value="Genomic_DNA"/>
</dbReference>
<dbReference type="OrthoDB" id="8527722at2"/>
<organism evidence="1 2">
    <name type="scientific">Thiohalomonas denitrificans</name>
    <dbReference type="NCBI Taxonomy" id="415747"/>
    <lineage>
        <taxon>Bacteria</taxon>
        <taxon>Pseudomonadati</taxon>
        <taxon>Pseudomonadota</taxon>
        <taxon>Gammaproteobacteria</taxon>
        <taxon>Thiohalomonadales</taxon>
        <taxon>Thiohalomonadaceae</taxon>
        <taxon>Thiohalomonas</taxon>
    </lineage>
</organism>
<evidence type="ECO:0000313" key="1">
    <source>
        <dbReference type="EMBL" id="SCZ54569.1"/>
    </source>
</evidence>
<dbReference type="AlphaFoldDB" id="A0A1G5PZS5"/>
<dbReference type="Proteomes" id="UP000199648">
    <property type="component" value="Unassembled WGS sequence"/>
</dbReference>
<dbReference type="SUPFAM" id="SSF51366">
    <property type="entry name" value="Ribulose-phoshate binding barrel"/>
    <property type="match status" value="1"/>
</dbReference>
<accession>A0A1G5PZS5</accession>
<dbReference type="RefSeq" id="WP_092993358.1">
    <property type="nucleotide sequence ID" value="NZ_FMWD01000003.1"/>
</dbReference>
<gene>
    <name evidence="1" type="ORF">SAMN03097708_00991</name>
</gene>
<proteinExistence type="predicted"/>
<dbReference type="InterPro" id="IPR011060">
    <property type="entry name" value="RibuloseP-bd_barrel"/>
</dbReference>
<dbReference type="STRING" id="415747.SAMN03097708_00991"/>
<dbReference type="Gene3D" id="3.20.20.70">
    <property type="entry name" value="Aldolase class I"/>
    <property type="match status" value="1"/>
</dbReference>
<evidence type="ECO:0000313" key="2">
    <source>
        <dbReference type="Proteomes" id="UP000199648"/>
    </source>
</evidence>